<dbReference type="InterPro" id="IPR053006">
    <property type="entry name" value="Meiosis_regulatory"/>
</dbReference>
<dbReference type="AlphaFoldDB" id="A0AAW0G5Y4"/>
<protein>
    <submittedName>
        <fullName evidence="1">Uncharacterized protein</fullName>
    </submittedName>
</protein>
<dbReference type="PANTHER" id="PTHR28094">
    <property type="entry name" value="MEIOTICALLY UP-REGULATED GENE 113 PROTEIN"/>
    <property type="match status" value="1"/>
</dbReference>
<organism evidence="1 2">
    <name type="scientific">Cerrena zonata</name>
    <dbReference type="NCBI Taxonomy" id="2478898"/>
    <lineage>
        <taxon>Eukaryota</taxon>
        <taxon>Fungi</taxon>
        <taxon>Dikarya</taxon>
        <taxon>Basidiomycota</taxon>
        <taxon>Agaricomycotina</taxon>
        <taxon>Agaricomycetes</taxon>
        <taxon>Polyporales</taxon>
        <taxon>Cerrenaceae</taxon>
        <taxon>Cerrena</taxon>
    </lineage>
</organism>
<dbReference type="EMBL" id="JASBNA010000009">
    <property type="protein sequence ID" value="KAK7689078.1"/>
    <property type="molecule type" value="Genomic_DNA"/>
</dbReference>
<reference evidence="1 2" key="1">
    <citation type="submission" date="2022-09" db="EMBL/GenBank/DDBJ databases">
        <authorList>
            <person name="Palmer J.M."/>
        </authorList>
    </citation>
    <scope>NUCLEOTIDE SEQUENCE [LARGE SCALE GENOMIC DNA]</scope>
    <source>
        <strain evidence="1 2">DSM 7382</strain>
    </source>
</reference>
<proteinExistence type="predicted"/>
<dbReference type="PANTHER" id="PTHR28094:SF1">
    <property type="entry name" value="MEIOTICALLY UP-REGULATED GENE 113 PROTEIN"/>
    <property type="match status" value="1"/>
</dbReference>
<evidence type="ECO:0000313" key="2">
    <source>
        <dbReference type="Proteomes" id="UP001385951"/>
    </source>
</evidence>
<keyword evidence="2" id="KW-1185">Reference proteome</keyword>
<name>A0AAW0G5Y4_9APHY</name>
<dbReference type="Proteomes" id="UP001385951">
    <property type="component" value="Unassembled WGS sequence"/>
</dbReference>
<dbReference type="Pfam" id="PF13455">
    <property type="entry name" value="MUG113"/>
    <property type="match status" value="1"/>
</dbReference>
<sequence length="236" mass="27209">MVKDSAALGTLDPVVLQTMKRYCHIHTDQIKKSAGYLSNNVVAPFETFIPETLDSQTQVQLKTAMVEKLSDADKAGYIYIYEVNDPSKLHPEILEYKVGRSYKPIQRVGQWENSCRSQRHVVRYIFPGPPDQIMLTGMMRQGKPAKFCHRLERLIHLELADLSLNAPYLDPEEKDAVHKMATQPRKQCIDCKKLHQEIFSFRQAKSGPHQGKEYEMVKEVVDRWGLFVNEFLSRST</sequence>
<accession>A0AAW0G5Y4</accession>
<gene>
    <name evidence="1" type="ORF">QCA50_007769</name>
</gene>
<evidence type="ECO:0000313" key="1">
    <source>
        <dbReference type="EMBL" id="KAK7689078.1"/>
    </source>
</evidence>
<comment type="caution">
    <text evidence="1">The sequence shown here is derived from an EMBL/GenBank/DDBJ whole genome shotgun (WGS) entry which is preliminary data.</text>
</comment>